<dbReference type="Pfam" id="PF14126">
    <property type="entry name" value="DUF4293"/>
    <property type="match status" value="1"/>
</dbReference>
<dbReference type="OrthoDB" id="594989at2"/>
<dbReference type="STRING" id="947013.SAMN04488109_6790"/>
<feature type="transmembrane region" description="Helical" evidence="1">
    <location>
        <begin position="115"/>
        <end position="136"/>
    </location>
</feature>
<dbReference type="EMBL" id="FQWQ01000006">
    <property type="protein sequence ID" value="SHI01517.1"/>
    <property type="molecule type" value="Genomic_DNA"/>
</dbReference>
<name>A0A1M5XNW1_9BACT</name>
<reference evidence="2 3" key="1">
    <citation type="submission" date="2016-11" db="EMBL/GenBank/DDBJ databases">
        <authorList>
            <person name="Jaros S."/>
            <person name="Januszkiewicz K."/>
            <person name="Wedrychowicz H."/>
        </authorList>
    </citation>
    <scope>NUCLEOTIDE SEQUENCE [LARGE SCALE GENOMIC DNA]</scope>
    <source>
        <strain evidence="2 3">DSM 24574</strain>
    </source>
</reference>
<proteinExistence type="predicted"/>
<dbReference type="InterPro" id="IPR025635">
    <property type="entry name" value="DUF4293"/>
</dbReference>
<organism evidence="2 3">
    <name type="scientific">Chryseolinea serpens</name>
    <dbReference type="NCBI Taxonomy" id="947013"/>
    <lineage>
        <taxon>Bacteria</taxon>
        <taxon>Pseudomonadati</taxon>
        <taxon>Bacteroidota</taxon>
        <taxon>Cytophagia</taxon>
        <taxon>Cytophagales</taxon>
        <taxon>Fulvivirgaceae</taxon>
        <taxon>Chryseolinea</taxon>
    </lineage>
</organism>
<keyword evidence="1" id="KW-1133">Transmembrane helix</keyword>
<keyword evidence="1" id="KW-0472">Membrane</keyword>
<dbReference type="Proteomes" id="UP000184212">
    <property type="component" value="Unassembled WGS sequence"/>
</dbReference>
<keyword evidence="3" id="KW-1185">Reference proteome</keyword>
<evidence type="ECO:0000313" key="3">
    <source>
        <dbReference type="Proteomes" id="UP000184212"/>
    </source>
</evidence>
<evidence type="ECO:0008006" key="4">
    <source>
        <dbReference type="Google" id="ProtNLM"/>
    </source>
</evidence>
<feature type="transmembrane region" description="Helical" evidence="1">
    <location>
        <begin position="51"/>
        <end position="71"/>
    </location>
</feature>
<protein>
    <recommendedName>
        <fullName evidence="4">DUF4293 domain-containing protein</fullName>
    </recommendedName>
</protein>
<sequence length="150" mass="16698">MWQRIQTVFLAIAVLSLLSSTVFPVWTLEQNGELHVLTAFYYLKGGVYQYNPYSLTAVLAVASATVAFIEITKFKNRLTQIKLGALNSLFMAATIISSVWFATNLIKANEAGGGYGLGMWLPGLAVICNLVANFFIRKDERLVRDSDRLR</sequence>
<keyword evidence="1" id="KW-0812">Transmembrane</keyword>
<evidence type="ECO:0000313" key="2">
    <source>
        <dbReference type="EMBL" id="SHI01517.1"/>
    </source>
</evidence>
<dbReference type="AlphaFoldDB" id="A0A1M5XNW1"/>
<dbReference type="RefSeq" id="WP_073143378.1">
    <property type="nucleotide sequence ID" value="NZ_FQWQ01000006.1"/>
</dbReference>
<feature type="transmembrane region" description="Helical" evidence="1">
    <location>
        <begin position="83"/>
        <end position="103"/>
    </location>
</feature>
<evidence type="ECO:0000256" key="1">
    <source>
        <dbReference type="SAM" id="Phobius"/>
    </source>
</evidence>
<accession>A0A1M5XNW1</accession>
<gene>
    <name evidence="2" type="ORF">SAMN04488109_6790</name>
</gene>